<dbReference type="Pfam" id="PF19691">
    <property type="entry name" value="DUF6192"/>
    <property type="match status" value="1"/>
</dbReference>
<dbReference type="InterPro" id="IPR045683">
    <property type="entry name" value="DUF6192"/>
</dbReference>
<proteinExistence type="predicted"/>
<reference evidence="1" key="1">
    <citation type="submission" date="2022-10" db="EMBL/GenBank/DDBJ databases">
        <title>The complete genomes of actinobacterial strains from the NBC collection.</title>
        <authorList>
            <person name="Joergensen T.S."/>
            <person name="Alvarez Arevalo M."/>
            <person name="Sterndorff E.B."/>
            <person name="Faurdal D."/>
            <person name="Vuksanovic O."/>
            <person name="Mourched A.-S."/>
            <person name="Charusanti P."/>
            <person name="Shaw S."/>
            <person name="Blin K."/>
            <person name="Weber T."/>
        </authorList>
    </citation>
    <scope>NUCLEOTIDE SEQUENCE</scope>
    <source>
        <strain evidence="1">NBC_00003</strain>
    </source>
</reference>
<protein>
    <submittedName>
        <fullName evidence="1">DUF6192 family protein</fullName>
    </submittedName>
</protein>
<dbReference type="AlphaFoldDB" id="A0AAU2VFB8"/>
<sequence>MDVQTVEQTLARFADDVGVSTSSVMHYRSTAAHWPPEQRVKGVSLDIHRILNGRPDRFELIRKPPFNEHYGTHRWTQDAAKREMGWQVQNPQSVQEKVTAIHGLATDDRVAAQVASDLLQRPAVAENVPAKARIEAIGGLAHDEQVADDAARRLLHRPDVVFKAMGDGYPDYGMVA</sequence>
<gene>
    <name evidence="1" type="ORF">OG549_39510</name>
</gene>
<dbReference type="EMBL" id="CP108318">
    <property type="protein sequence ID" value="WTW66223.1"/>
    <property type="molecule type" value="Genomic_DNA"/>
</dbReference>
<accession>A0AAU2VFB8</accession>
<name>A0AAU2VFB8_9ACTN</name>
<evidence type="ECO:0000313" key="1">
    <source>
        <dbReference type="EMBL" id="WTW66223.1"/>
    </source>
</evidence>
<organism evidence="1">
    <name type="scientific">Streptomyces sp. NBC_00003</name>
    <dbReference type="NCBI Taxonomy" id="2903608"/>
    <lineage>
        <taxon>Bacteria</taxon>
        <taxon>Bacillati</taxon>
        <taxon>Actinomycetota</taxon>
        <taxon>Actinomycetes</taxon>
        <taxon>Kitasatosporales</taxon>
        <taxon>Streptomycetaceae</taxon>
        <taxon>Streptomyces</taxon>
    </lineage>
</organism>